<comment type="similarity">
    <text evidence="1">Belongs to the UPF0213 family.</text>
</comment>
<dbReference type="AlphaFoldDB" id="A0A545T9Z5"/>
<dbReference type="SUPFAM" id="SSF82771">
    <property type="entry name" value="GIY-YIG endonuclease"/>
    <property type="match status" value="1"/>
</dbReference>
<protein>
    <submittedName>
        <fullName evidence="3">GIY-YIG nuclease family protein</fullName>
    </submittedName>
</protein>
<evidence type="ECO:0000313" key="3">
    <source>
        <dbReference type="EMBL" id="TQV74028.1"/>
    </source>
</evidence>
<accession>A0A545T9Z5</accession>
<dbReference type="InterPro" id="IPR000305">
    <property type="entry name" value="GIY-YIG_endonuc"/>
</dbReference>
<feature type="domain" description="GIY-YIG" evidence="2">
    <location>
        <begin position="1"/>
        <end position="77"/>
    </location>
</feature>
<evidence type="ECO:0000259" key="2">
    <source>
        <dbReference type="PROSITE" id="PS50164"/>
    </source>
</evidence>
<dbReference type="Proteomes" id="UP000317839">
    <property type="component" value="Unassembled WGS sequence"/>
</dbReference>
<dbReference type="SMART" id="SM00465">
    <property type="entry name" value="GIYc"/>
    <property type="match status" value="1"/>
</dbReference>
<reference evidence="3 4" key="1">
    <citation type="submission" date="2019-06" db="EMBL/GenBank/DDBJ databases">
        <title>Draft genome of Aliikangiella marina GYP-15.</title>
        <authorList>
            <person name="Wang G."/>
        </authorList>
    </citation>
    <scope>NUCLEOTIDE SEQUENCE [LARGE SCALE GENOMIC DNA]</scope>
    <source>
        <strain evidence="3 4">GYP-15</strain>
    </source>
</reference>
<sequence length="103" mass="12356">MSYYVYILTSTHNNVFYVGVSNNLERRIFEHSNAQYNSFCRRYNIIKLVYFEECFNSLDAIQREKQIKKWRREKKIKLIEAANPTWEDLQTCGGSLRYGRDDG</sequence>
<dbReference type="EMBL" id="VIKR01000003">
    <property type="protein sequence ID" value="TQV74028.1"/>
    <property type="molecule type" value="Genomic_DNA"/>
</dbReference>
<keyword evidence="4" id="KW-1185">Reference proteome</keyword>
<dbReference type="PANTHER" id="PTHR34477">
    <property type="entry name" value="UPF0213 PROTEIN YHBQ"/>
    <property type="match status" value="1"/>
</dbReference>
<evidence type="ECO:0000313" key="4">
    <source>
        <dbReference type="Proteomes" id="UP000317839"/>
    </source>
</evidence>
<gene>
    <name evidence="3" type="ORF">FLL45_14310</name>
</gene>
<dbReference type="PANTHER" id="PTHR34477:SF5">
    <property type="entry name" value="BSL5627 PROTEIN"/>
    <property type="match status" value="1"/>
</dbReference>
<evidence type="ECO:0000256" key="1">
    <source>
        <dbReference type="ARBA" id="ARBA00007435"/>
    </source>
</evidence>
<organism evidence="3 4">
    <name type="scientific">Aliikangiella marina</name>
    <dbReference type="NCBI Taxonomy" id="1712262"/>
    <lineage>
        <taxon>Bacteria</taxon>
        <taxon>Pseudomonadati</taxon>
        <taxon>Pseudomonadota</taxon>
        <taxon>Gammaproteobacteria</taxon>
        <taxon>Oceanospirillales</taxon>
        <taxon>Pleioneaceae</taxon>
        <taxon>Aliikangiella</taxon>
    </lineage>
</organism>
<dbReference type="CDD" id="cd10448">
    <property type="entry name" value="GIY-YIG_unchar_3"/>
    <property type="match status" value="1"/>
</dbReference>
<proteinExistence type="inferred from homology"/>
<dbReference type="OrthoDB" id="9807770at2"/>
<comment type="caution">
    <text evidence="3">The sequence shown here is derived from an EMBL/GenBank/DDBJ whole genome shotgun (WGS) entry which is preliminary data.</text>
</comment>
<name>A0A545T9Z5_9GAMM</name>
<dbReference type="Gene3D" id="3.40.1440.10">
    <property type="entry name" value="GIY-YIG endonuclease"/>
    <property type="match status" value="1"/>
</dbReference>
<dbReference type="Pfam" id="PF01541">
    <property type="entry name" value="GIY-YIG"/>
    <property type="match status" value="1"/>
</dbReference>
<dbReference type="InterPro" id="IPR035901">
    <property type="entry name" value="GIY-YIG_endonuc_sf"/>
</dbReference>
<dbReference type="RefSeq" id="WP_142942736.1">
    <property type="nucleotide sequence ID" value="NZ_VIKR01000003.1"/>
</dbReference>
<dbReference type="InterPro" id="IPR050190">
    <property type="entry name" value="UPF0213_domain"/>
</dbReference>
<dbReference type="PROSITE" id="PS50164">
    <property type="entry name" value="GIY_YIG"/>
    <property type="match status" value="1"/>
</dbReference>